<accession>A0AAD9WVE0</accession>
<gene>
    <name evidence="13" type="ORF">Ddye_019072</name>
</gene>
<keyword evidence="7" id="KW-0812">Transmembrane</keyword>
<reference evidence="13" key="1">
    <citation type="journal article" date="2023" name="Plant J.">
        <title>Genome sequences and population genomics provide insights into the demographic history, inbreeding, and mutation load of two 'living fossil' tree species of Dipteronia.</title>
        <authorList>
            <person name="Feng Y."/>
            <person name="Comes H.P."/>
            <person name="Chen J."/>
            <person name="Zhu S."/>
            <person name="Lu R."/>
            <person name="Zhang X."/>
            <person name="Li P."/>
            <person name="Qiu J."/>
            <person name="Olsen K.M."/>
            <person name="Qiu Y."/>
        </authorList>
    </citation>
    <scope>NUCLEOTIDE SEQUENCE</scope>
    <source>
        <strain evidence="13">KIB01</strain>
    </source>
</reference>
<name>A0AAD9WVE0_9ROSI</name>
<dbReference type="GO" id="GO:0000139">
    <property type="term" value="C:Golgi membrane"/>
    <property type="evidence" value="ECO:0007669"/>
    <property type="project" value="UniProtKB-SubCell"/>
</dbReference>
<organism evidence="13 14">
    <name type="scientific">Dipteronia dyeriana</name>
    <dbReference type="NCBI Taxonomy" id="168575"/>
    <lineage>
        <taxon>Eukaryota</taxon>
        <taxon>Viridiplantae</taxon>
        <taxon>Streptophyta</taxon>
        <taxon>Embryophyta</taxon>
        <taxon>Tracheophyta</taxon>
        <taxon>Spermatophyta</taxon>
        <taxon>Magnoliopsida</taxon>
        <taxon>eudicotyledons</taxon>
        <taxon>Gunneridae</taxon>
        <taxon>Pentapetalae</taxon>
        <taxon>rosids</taxon>
        <taxon>malvids</taxon>
        <taxon>Sapindales</taxon>
        <taxon>Sapindaceae</taxon>
        <taxon>Hippocastanoideae</taxon>
        <taxon>Acereae</taxon>
        <taxon>Dipteronia</taxon>
    </lineage>
</organism>
<comment type="caution">
    <text evidence="13">The sequence shown here is derived from an EMBL/GenBank/DDBJ whole genome shotgun (WGS) entry which is preliminary data.</text>
</comment>
<evidence type="ECO:0000256" key="4">
    <source>
        <dbReference type="ARBA" id="ARBA00008661"/>
    </source>
</evidence>
<evidence type="ECO:0000256" key="2">
    <source>
        <dbReference type="ARBA" id="ARBA00004323"/>
    </source>
</evidence>
<evidence type="ECO:0000256" key="5">
    <source>
        <dbReference type="ARBA" id="ARBA00022676"/>
    </source>
</evidence>
<evidence type="ECO:0000256" key="9">
    <source>
        <dbReference type="ARBA" id="ARBA00022989"/>
    </source>
</evidence>
<keyword evidence="8" id="KW-0735">Signal-anchor</keyword>
<evidence type="ECO:0000256" key="11">
    <source>
        <dbReference type="ARBA" id="ARBA00023136"/>
    </source>
</evidence>
<evidence type="ECO:0000256" key="3">
    <source>
        <dbReference type="ARBA" id="ARBA00004922"/>
    </source>
</evidence>
<evidence type="ECO:0000256" key="10">
    <source>
        <dbReference type="ARBA" id="ARBA00023034"/>
    </source>
</evidence>
<keyword evidence="5" id="KW-0328">Glycosyltransferase</keyword>
<keyword evidence="6" id="KW-0808">Transferase</keyword>
<dbReference type="Proteomes" id="UP001280121">
    <property type="component" value="Unassembled WGS sequence"/>
</dbReference>
<keyword evidence="10" id="KW-0333">Golgi apparatus</keyword>
<evidence type="ECO:0000256" key="1">
    <source>
        <dbReference type="ARBA" id="ARBA00001936"/>
    </source>
</evidence>
<dbReference type="AlphaFoldDB" id="A0AAD9WVE0"/>
<dbReference type="Pfam" id="PF01762">
    <property type="entry name" value="Galactosyl_T"/>
    <property type="match status" value="1"/>
</dbReference>
<evidence type="ECO:0000313" key="14">
    <source>
        <dbReference type="Proteomes" id="UP001280121"/>
    </source>
</evidence>
<evidence type="ECO:0000256" key="6">
    <source>
        <dbReference type="ARBA" id="ARBA00022679"/>
    </source>
</evidence>
<evidence type="ECO:0000256" key="12">
    <source>
        <dbReference type="ARBA" id="ARBA00023211"/>
    </source>
</evidence>
<proteinExistence type="inferred from homology"/>
<keyword evidence="14" id="KW-1185">Reference proteome</keyword>
<comment type="pathway">
    <text evidence="3">Protein modification; protein glycosylation.</text>
</comment>
<sequence>MGTKILPTKYIMKTDDDAFVRIDEVLPNLKEEPSNGLLHGLISYKSSLHRDKDIKWYICDEEWPHDSYLQFDLEPWPEDLPSCLESGLSDCFLPGPAFAVNLNPKAWLEFLLKIHSTLTSEF</sequence>
<comment type="similarity">
    <text evidence="4">Belongs to the glycosyltransferase 31 family.</text>
</comment>
<evidence type="ECO:0000256" key="8">
    <source>
        <dbReference type="ARBA" id="ARBA00022968"/>
    </source>
</evidence>
<keyword evidence="11" id="KW-0472">Membrane</keyword>
<comment type="cofactor">
    <cofactor evidence="1">
        <name>Mn(2+)</name>
        <dbReference type="ChEBI" id="CHEBI:29035"/>
    </cofactor>
</comment>
<evidence type="ECO:0000256" key="7">
    <source>
        <dbReference type="ARBA" id="ARBA00022692"/>
    </source>
</evidence>
<evidence type="ECO:0000313" key="13">
    <source>
        <dbReference type="EMBL" id="KAK2643877.1"/>
    </source>
</evidence>
<dbReference type="GO" id="GO:0016758">
    <property type="term" value="F:hexosyltransferase activity"/>
    <property type="evidence" value="ECO:0007669"/>
    <property type="project" value="InterPro"/>
</dbReference>
<comment type="subcellular location">
    <subcellularLocation>
        <location evidence="2">Golgi apparatus membrane</location>
        <topology evidence="2">Single-pass type II membrane protein</topology>
    </subcellularLocation>
</comment>
<keyword evidence="12" id="KW-0464">Manganese</keyword>
<dbReference type="EMBL" id="JANJYI010000006">
    <property type="protein sequence ID" value="KAK2643877.1"/>
    <property type="molecule type" value="Genomic_DNA"/>
</dbReference>
<dbReference type="InterPro" id="IPR002659">
    <property type="entry name" value="Glyco_trans_31"/>
</dbReference>
<evidence type="ECO:0008006" key="15">
    <source>
        <dbReference type="Google" id="ProtNLM"/>
    </source>
</evidence>
<protein>
    <recommendedName>
        <fullName evidence="15">Hexosyltransferase</fullName>
    </recommendedName>
</protein>
<keyword evidence="9" id="KW-1133">Transmembrane helix</keyword>